<dbReference type="Proteomes" id="UP001418222">
    <property type="component" value="Unassembled WGS sequence"/>
</dbReference>
<sequence length="146" mass="16769">MLAKPHIQPAAGNPPLTEQEQLQLQALLRKFQDLFDEPRGLPPNHHHEHQIPMKEGATPVNLRPYRYPPIQKTVIEKMVDELLTAGMIRNNNSPYASPMVLVKKSDGTWRLCVDYRQLNNDTIKGKFPIPVIEELIEELHDAIFFS</sequence>
<dbReference type="PANTHER" id="PTHR24559:SF450">
    <property type="entry name" value="RNA-DIRECTED DNA POLYMERASE HOMOLOG"/>
    <property type="match status" value="1"/>
</dbReference>
<dbReference type="PANTHER" id="PTHR24559">
    <property type="entry name" value="TRANSPOSON TY3-I GAG-POL POLYPROTEIN"/>
    <property type="match status" value="1"/>
</dbReference>
<dbReference type="AlphaFoldDB" id="A0AAP0AY45"/>
<evidence type="ECO:0000313" key="2">
    <source>
        <dbReference type="Proteomes" id="UP001418222"/>
    </source>
</evidence>
<dbReference type="InterPro" id="IPR053134">
    <property type="entry name" value="RNA-dir_DNA_polymerase"/>
</dbReference>
<accession>A0AAP0AY45</accession>
<dbReference type="SUPFAM" id="SSF56672">
    <property type="entry name" value="DNA/RNA polymerases"/>
    <property type="match status" value="1"/>
</dbReference>
<evidence type="ECO:0000313" key="1">
    <source>
        <dbReference type="EMBL" id="KAK8919027.1"/>
    </source>
</evidence>
<dbReference type="Gene3D" id="3.10.10.10">
    <property type="entry name" value="HIV Type 1 Reverse Transcriptase, subunit A, domain 1"/>
    <property type="match status" value="1"/>
</dbReference>
<organism evidence="1 2">
    <name type="scientific">Platanthera zijinensis</name>
    <dbReference type="NCBI Taxonomy" id="2320716"/>
    <lineage>
        <taxon>Eukaryota</taxon>
        <taxon>Viridiplantae</taxon>
        <taxon>Streptophyta</taxon>
        <taxon>Embryophyta</taxon>
        <taxon>Tracheophyta</taxon>
        <taxon>Spermatophyta</taxon>
        <taxon>Magnoliopsida</taxon>
        <taxon>Liliopsida</taxon>
        <taxon>Asparagales</taxon>
        <taxon>Orchidaceae</taxon>
        <taxon>Orchidoideae</taxon>
        <taxon>Orchideae</taxon>
        <taxon>Orchidinae</taxon>
        <taxon>Platanthera</taxon>
    </lineage>
</organism>
<name>A0AAP0AY45_9ASPA</name>
<comment type="caution">
    <text evidence="1">The sequence shown here is derived from an EMBL/GenBank/DDBJ whole genome shotgun (WGS) entry which is preliminary data.</text>
</comment>
<proteinExistence type="predicted"/>
<protein>
    <submittedName>
        <fullName evidence="1">Uncharacterized protein</fullName>
    </submittedName>
</protein>
<reference evidence="1 2" key="1">
    <citation type="journal article" date="2022" name="Nat. Plants">
        <title>Genomes of leafy and leafless Platanthera orchids illuminate the evolution of mycoheterotrophy.</title>
        <authorList>
            <person name="Li M.H."/>
            <person name="Liu K.W."/>
            <person name="Li Z."/>
            <person name="Lu H.C."/>
            <person name="Ye Q.L."/>
            <person name="Zhang D."/>
            <person name="Wang J.Y."/>
            <person name="Li Y.F."/>
            <person name="Zhong Z.M."/>
            <person name="Liu X."/>
            <person name="Yu X."/>
            <person name="Liu D.K."/>
            <person name="Tu X.D."/>
            <person name="Liu B."/>
            <person name="Hao Y."/>
            <person name="Liao X.Y."/>
            <person name="Jiang Y.T."/>
            <person name="Sun W.H."/>
            <person name="Chen J."/>
            <person name="Chen Y.Q."/>
            <person name="Ai Y."/>
            <person name="Zhai J.W."/>
            <person name="Wu S.S."/>
            <person name="Zhou Z."/>
            <person name="Hsiao Y.Y."/>
            <person name="Wu W.L."/>
            <person name="Chen Y.Y."/>
            <person name="Lin Y.F."/>
            <person name="Hsu J.L."/>
            <person name="Li C.Y."/>
            <person name="Wang Z.W."/>
            <person name="Zhao X."/>
            <person name="Zhong W.Y."/>
            <person name="Ma X.K."/>
            <person name="Ma L."/>
            <person name="Huang J."/>
            <person name="Chen G.Z."/>
            <person name="Huang M.Z."/>
            <person name="Huang L."/>
            <person name="Peng D.H."/>
            <person name="Luo Y.B."/>
            <person name="Zou S.Q."/>
            <person name="Chen S.P."/>
            <person name="Lan S."/>
            <person name="Tsai W.C."/>
            <person name="Van de Peer Y."/>
            <person name="Liu Z.J."/>
        </authorList>
    </citation>
    <scope>NUCLEOTIDE SEQUENCE [LARGE SCALE GENOMIC DNA]</scope>
    <source>
        <strain evidence="1">Lor287</strain>
    </source>
</reference>
<dbReference type="EMBL" id="JBBWWQ010000019">
    <property type="protein sequence ID" value="KAK8919027.1"/>
    <property type="molecule type" value="Genomic_DNA"/>
</dbReference>
<dbReference type="InterPro" id="IPR043502">
    <property type="entry name" value="DNA/RNA_pol_sf"/>
</dbReference>
<keyword evidence="2" id="KW-1185">Reference proteome</keyword>
<gene>
    <name evidence="1" type="ORF">KSP39_PZI021330</name>
</gene>